<keyword evidence="7" id="KW-1185">Reference proteome</keyword>
<comment type="subcellular location">
    <subcellularLocation>
        <location evidence="4">Periplasm</location>
    </subcellularLocation>
</comment>
<comment type="subunit">
    <text evidence="4">Component of the lipopolysaccharide transport and assembly complex.</text>
</comment>
<sequence precursor="true">MPKSMPVRISPSPVHLFHSLLSTLALAAAMLPWQAAQAEKADRNKQIVVESDGKQAASVDLAKKLTILTGNVTITQGTLLIKAERVEVREPQPGFFTAVAFAPAGGAASFRQKRDVADQYVEGQAERIEYDGAAEKVHFIGNAQLRSLRGTEVADRANASTIVYDQRADTVVLAGGGTATPGLEQGRVRMIFSPQPASAPASGAAP</sequence>
<reference evidence="6 7" key="1">
    <citation type="journal article" date="2019" name="Int. J. Syst. Evol. Microbiol.">
        <title>The Global Catalogue of Microorganisms (GCM) 10K type strain sequencing project: providing services to taxonomists for standard genome sequencing and annotation.</title>
        <authorList>
            <consortium name="The Broad Institute Genomics Platform"/>
            <consortium name="The Broad Institute Genome Sequencing Center for Infectious Disease"/>
            <person name="Wu L."/>
            <person name="Ma J."/>
        </authorList>
    </citation>
    <scope>NUCLEOTIDE SEQUENCE [LARGE SCALE GENOMIC DNA]</scope>
    <source>
        <strain evidence="6 7">JCM 15503</strain>
    </source>
</reference>
<organism evidence="6 7">
    <name type="scientific">Ideonella azotifigens</name>
    <dbReference type="NCBI Taxonomy" id="513160"/>
    <lineage>
        <taxon>Bacteria</taxon>
        <taxon>Pseudomonadati</taxon>
        <taxon>Pseudomonadota</taxon>
        <taxon>Betaproteobacteria</taxon>
        <taxon>Burkholderiales</taxon>
        <taxon>Sphaerotilaceae</taxon>
        <taxon>Ideonella</taxon>
    </lineage>
</organism>
<comment type="similarity">
    <text evidence="4">Belongs to the LptA family.</text>
</comment>
<dbReference type="PANTHER" id="PTHR36504">
    <property type="entry name" value="LIPOPOLYSACCHARIDE EXPORT SYSTEM PROTEIN LPTA"/>
    <property type="match status" value="1"/>
</dbReference>
<dbReference type="InterPro" id="IPR005653">
    <property type="entry name" value="OstA-like_N"/>
</dbReference>
<proteinExistence type="inferred from homology"/>
<feature type="chain" id="PRO_5044935431" description="Lipopolysaccharide export system protein LptA" evidence="4">
    <location>
        <begin position="28"/>
        <end position="206"/>
    </location>
</feature>
<dbReference type="Pfam" id="PF03968">
    <property type="entry name" value="LptD_N"/>
    <property type="match status" value="1"/>
</dbReference>
<dbReference type="Gene3D" id="2.60.450.10">
    <property type="entry name" value="Lipopolysaccharide (LPS) transport protein A like domain"/>
    <property type="match status" value="1"/>
</dbReference>
<dbReference type="InterPro" id="IPR014340">
    <property type="entry name" value="LptA"/>
</dbReference>
<dbReference type="HAMAP" id="MF_01914">
    <property type="entry name" value="LPS_assembly_LptA"/>
    <property type="match status" value="1"/>
</dbReference>
<dbReference type="PANTHER" id="PTHR36504:SF1">
    <property type="entry name" value="LIPOPOLYSACCHARIDE EXPORT SYSTEM PROTEIN LPTA"/>
    <property type="match status" value="1"/>
</dbReference>
<keyword evidence="1 4" id="KW-0813">Transport</keyword>
<keyword evidence="3 4" id="KW-0574">Periplasm</keyword>
<evidence type="ECO:0000313" key="7">
    <source>
        <dbReference type="Proteomes" id="UP001500279"/>
    </source>
</evidence>
<keyword evidence="2 4" id="KW-0732">Signal</keyword>
<dbReference type="Proteomes" id="UP001500279">
    <property type="component" value="Unassembled WGS sequence"/>
</dbReference>
<dbReference type="InterPro" id="IPR052037">
    <property type="entry name" value="LPS_export_LptA"/>
</dbReference>
<accession>A0ABN1JQR5</accession>
<feature type="signal peptide" evidence="4">
    <location>
        <begin position="1"/>
        <end position="27"/>
    </location>
</feature>
<dbReference type="EMBL" id="BAAAEW010000004">
    <property type="protein sequence ID" value="GAA0744846.1"/>
    <property type="molecule type" value="Genomic_DNA"/>
</dbReference>
<dbReference type="NCBIfam" id="TIGR03002">
    <property type="entry name" value="outer_YhbN_LptA"/>
    <property type="match status" value="1"/>
</dbReference>
<evidence type="ECO:0000256" key="1">
    <source>
        <dbReference type="ARBA" id="ARBA00022448"/>
    </source>
</evidence>
<evidence type="ECO:0000256" key="4">
    <source>
        <dbReference type="HAMAP-Rule" id="MF_01914"/>
    </source>
</evidence>
<evidence type="ECO:0000256" key="3">
    <source>
        <dbReference type="ARBA" id="ARBA00022764"/>
    </source>
</evidence>
<comment type="function">
    <text evidence="4">Involved in the assembly of lipopolysaccharide (LPS). Required for the translocation of LPS from the inner membrane to the outer membrane.</text>
</comment>
<gene>
    <name evidence="4" type="primary">lptA</name>
    <name evidence="6" type="ORF">GCM10009107_10820</name>
</gene>
<name>A0ABN1JQR5_9BURK</name>
<feature type="domain" description="Organic solvent tolerance-like N-terminal" evidence="5">
    <location>
        <begin position="57"/>
        <end position="168"/>
    </location>
</feature>
<evidence type="ECO:0000256" key="2">
    <source>
        <dbReference type="ARBA" id="ARBA00022729"/>
    </source>
</evidence>
<evidence type="ECO:0000259" key="5">
    <source>
        <dbReference type="Pfam" id="PF03968"/>
    </source>
</evidence>
<protein>
    <recommendedName>
        <fullName evidence="4">Lipopolysaccharide export system protein LptA</fullName>
    </recommendedName>
</protein>
<comment type="caution">
    <text evidence="6">The sequence shown here is derived from an EMBL/GenBank/DDBJ whole genome shotgun (WGS) entry which is preliminary data.</text>
</comment>
<evidence type="ECO:0000313" key="6">
    <source>
        <dbReference type="EMBL" id="GAA0744846.1"/>
    </source>
</evidence>